<evidence type="ECO:0000256" key="1">
    <source>
        <dbReference type="SAM" id="MobiDB-lite"/>
    </source>
</evidence>
<sequence>MAEGSGEGSEKDSENSSDGQSTPRSERLGSYKDADDVIAALAESLDKVEAVGSFVSSGVEPNPVQPGLYIEGIGIVGLPLGERGAKAIIQASHQAPFGKGNETLVDVTVRKTRELNADQFQLRNPAWPKFLQTILGNIAEALGVHVSGLRAELYKLLFYEEVATSRLRQEQFGMKYMARFADVMHQIKPVTAVYRFVRTYNLVRVSPGVGYSLATLDDLSLKLKDVLRSWHRSAVHTDYAPRKLIYILEHEYSDASLQYDQLKGKDQLCANHLKNVGAEMGFDVFLASLEREVTGGFEEDSPYGGHGDFHEILEEAGNIL</sequence>
<evidence type="ECO:0000313" key="3">
    <source>
        <dbReference type="Proteomes" id="UP000308768"/>
    </source>
</evidence>
<keyword evidence="3" id="KW-1185">Reference proteome</keyword>
<dbReference type="PANTHER" id="PTHR33099:SF7">
    <property type="entry name" value="MYND-TYPE DOMAIN-CONTAINING PROTEIN"/>
    <property type="match status" value="1"/>
</dbReference>
<protein>
    <submittedName>
        <fullName evidence="2">Uncharacterized protein</fullName>
    </submittedName>
</protein>
<dbReference type="OrthoDB" id="27483at2759"/>
<accession>A0A4U0VY57</accession>
<evidence type="ECO:0000313" key="2">
    <source>
        <dbReference type="EMBL" id="TKA54697.1"/>
    </source>
</evidence>
<gene>
    <name evidence="2" type="ORF">B0A49_12854</name>
</gene>
<proteinExistence type="predicted"/>
<reference evidence="2 3" key="1">
    <citation type="submission" date="2017-03" db="EMBL/GenBank/DDBJ databases">
        <title>Genomes of endolithic fungi from Antarctica.</title>
        <authorList>
            <person name="Coleine C."/>
            <person name="Masonjones S."/>
            <person name="Stajich J.E."/>
        </authorList>
    </citation>
    <scope>NUCLEOTIDE SEQUENCE [LARGE SCALE GENOMIC DNA]</scope>
    <source>
        <strain evidence="2 3">CCFEE 5187</strain>
    </source>
</reference>
<feature type="region of interest" description="Disordered" evidence="1">
    <location>
        <begin position="1"/>
        <end position="32"/>
    </location>
</feature>
<name>A0A4U0VY57_9PEZI</name>
<dbReference type="EMBL" id="NAJN01002296">
    <property type="protein sequence ID" value="TKA54697.1"/>
    <property type="molecule type" value="Genomic_DNA"/>
</dbReference>
<dbReference type="Proteomes" id="UP000308768">
    <property type="component" value="Unassembled WGS sequence"/>
</dbReference>
<comment type="caution">
    <text evidence="2">The sequence shown here is derived from an EMBL/GenBank/DDBJ whole genome shotgun (WGS) entry which is preliminary data.</text>
</comment>
<dbReference type="PANTHER" id="PTHR33099">
    <property type="entry name" value="FE2OG DIOXYGENASE DOMAIN-CONTAINING PROTEIN"/>
    <property type="match status" value="1"/>
</dbReference>
<organism evidence="2 3">
    <name type="scientific">Cryomyces minteri</name>
    <dbReference type="NCBI Taxonomy" id="331657"/>
    <lineage>
        <taxon>Eukaryota</taxon>
        <taxon>Fungi</taxon>
        <taxon>Dikarya</taxon>
        <taxon>Ascomycota</taxon>
        <taxon>Pezizomycotina</taxon>
        <taxon>Dothideomycetes</taxon>
        <taxon>Dothideomycetes incertae sedis</taxon>
        <taxon>Cryomyces</taxon>
    </lineage>
</organism>
<dbReference type="AlphaFoldDB" id="A0A4U0VY57"/>